<dbReference type="SUPFAM" id="SSF52540">
    <property type="entry name" value="P-loop containing nucleoside triphosphate hydrolases"/>
    <property type="match status" value="1"/>
</dbReference>
<evidence type="ECO:0000313" key="2">
    <source>
        <dbReference type="EMBL" id="ATX71159.1"/>
    </source>
</evidence>
<reference evidence="2 3" key="1">
    <citation type="submission" date="2017-11" db="EMBL/GenBank/DDBJ databases">
        <title>Complete genome sequence of Spiroplasma clarkii CN-5 (DSM 19994).</title>
        <authorList>
            <person name="Tsai Y.-M."/>
            <person name="Chang A."/>
            <person name="Lo W.-S."/>
            <person name="Kuo C.-H."/>
        </authorList>
    </citation>
    <scope>NUCLEOTIDE SEQUENCE [LARGE SCALE GENOMIC DNA]</scope>
    <source>
        <strain evidence="2 3">CN-5</strain>
    </source>
</reference>
<evidence type="ECO:0000256" key="1">
    <source>
        <dbReference type="SAM" id="Coils"/>
    </source>
</evidence>
<organism evidence="2 3">
    <name type="scientific">Spiroplasma clarkii</name>
    <dbReference type="NCBI Taxonomy" id="2139"/>
    <lineage>
        <taxon>Bacteria</taxon>
        <taxon>Bacillati</taxon>
        <taxon>Mycoplasmatota</taxon>
        <taxon>Mollicutes</taxon>
        <taxon>Entomoplasmatales</taxon>
        <taxon>Spiroplasmataceae</taxon>
        <taxon>Spiroplasma</taxon>
    </lineage>
</organism>
<dbReference type="InterPro" id="IPR027417">
    <property type="entry name" value="P-loop_NTPase"/>
</dbReference>
<dbReference type="RefSeq" id="WP_100254700.1">
    <property type="nucleotide sequence ID" value="NZ_CP024870.1"/>
</dbReference>
<feature type="coiled-coil region" evidence="1">
    <location>
        <begin position="90"/>
        <end position="117"/>
    </location>
</feature>
<gene>
    <name evidence="2" type="ORF">SCLAR_v1c08510</name>
</gene>
<proteinExistence type="predicted"/>
<protein>
    <submittedName>
        <fullName evidence="2">Uncharacterized protein</fullName>
    </submittedName>
</protein>
<accession>A0A2K8KKX7</accession>
<name>A0A2K8KKX7_9MOLU</name>
<keyword evidence="1" id="KW-0175">Coiled coil</keyword>
<keyword evidence="3" id="KW-1185">Reference proteome</keyword>
<dbReference type="AlphaFoldDB" id="A0A2K8KKX7"/>
<dbReference type="Proteomes" id="UP000231179">
    <property type="component" value="Chromosome"/>
</dbReference>
<dbReference type="EMBL" id="CP024870">
    <property type="protein sequence ID" value="ATX71159.1"/>
    <property type="molecule type" value="Genomic_DNA"/>
</dbReference>
<sequence>MILFEREMILDNDKKFSYLKNLLDNDFKLLDKNQIIFGCNGAGKSSISKFIKQNNNAVFYFDQTDEIEDFKNTDDWKKIRKYRRNKELIIKYNTLKIDEKEEEIELLKRENQINTNLIRVVGHSSKENTDVISERISSYWKDELFFDYEIPKEDLEYINSESNLEVIRQLLNYYVWKLFKEIELKDSESKKIRNSIIGYSFEILLKSELDDKTCPICSTQLESLREMLATKTKEFNVGKSKIFELFKNKSVIFSEESFKKFYELYLYLKNREDLLIGLAISECNLEKLKFICDNSKKINKAKRKLDKLIDESKSKFEILSKNKTEFIHNFSSYLKIDKRNINFNSFSYEIEIVLNR</sequence>
<evidence type="ECO:0000313" key="3">
    <source>
        <dbReference type="Proteomes" id="UP000231179"/>
    </source>
</evidence>